<comment type="catalytic activity">
    <reaction evidence="1">
        <text>Hydrolysis of terminal non-reducing N-acetyl-D-hexosamine residues in N-acetyl-beta-D-hexosaminides.</text>
        <dbReference type="EC" id="3.2.1.52"/>
    </reaction>
</comment>
<dbReference type="EC" id="3.2.1.52" evidence="3"/>
<dbReference type="SUPFAM" id="SSF51445">
    <property type="entry name" value="(Trans)glycosidases"/>
    <property type="match status" value="1"/>
</dbReference>
<evidence type="ECO:0000256" key="1">
    <source>
        <dbReference type="ARBA" id="ARBA00001231"/>
    </source>
</evidence>
<evidence type="ECO:0000313" key="8">
    <source>
        <dbReference type="Proteomes" id="UP000886876"/>
    </source>
</evidence>
<dbReference type="InterPro" id="IPR050226">
    <property type="entry name" value="NagZ_Beta-hexosaminidase"/>
</dbReference>
<dbReference type="PANTHER" id="PTHR30480">
    <property type="entry name" value="BETA-HEXOSAMINIDASE-RELATED"/>
    <property type="match status" value="1"/>
</dbReference>
<dbReference type="GO" id="GO:0005975">
    <property type="term" value="P:carbohydrate metabolic process"/>
    <property type="evidence" value="ECO:0007669"/>
    <property type="project" value="InterPro"/>
</dbReference>
<dbReference type="InterPro" id="IPR017853">
    <property type="entry name" value="GH"/>
</dbReference>
<comment type="caution">
    <text evidence="7">The sequence shown here is derived from an EMBL/GenBank/DDBJ whole genome shotgun (WGS) entry which is preliminary data.</text>
</comment>
<name>A0A9D1K8B0_9FIRM</name>
<dbReference type="GO" id="GO:0004563">
    <property type="term" value="F:beta-N-acetylhexosaminidase activity"/>
    <property type="evidence" value="ECO:0007669"/>
    <property type="project" value="UniProtKB-EC"/>
</dbReference>
<evidence type="ECO:0000259" key="6">
    <source>
        <dbReference type="Pfam" id="PF00933"/>
    </source>
</evidence>
<evidence type="ECO:0000256" key="2">
    <source>
        <dbReference type="ARBA" id="ARBA00005336"/>
    </source>
</evidence>
<dbReference type="Pfam" id="PF00933">
    <property type="entry name" value="Glyco_hydro_3"/>
    <property type="match status" value="1"/>
</dbReference>
<proteinExistence type="inferred from homology"/>
<evidence type="ECO:0000313" key="7">
    <source>
        <dbReference type="EMBL" id="HIS96791.1"/>
    </source>
</evidence>
<dbReference type="InterPro" id="IPR036962">
    <property type="entry name" value="Glyco_hydro_3_N_sf"/>
</dbReference>
<dbReference type="InterPro" id="IPR036881">
    <property type="entry name" value="Glyco_hydro_3_C_sf"/>
</dbReference>
<gene>
    <name evidence="7" type="ORF">IAD42_02330</name>
</gene>
<comment type="similarity">
    <text evidence="2">Belongs to the glycosyl hydrolase 3 family.</text>
</comment>
<evidence type="ECO:0000256" key="4">
    <source>
        <dbReference type="ARBA" id="ARBA00022801"/>
    </source>
</evidence>
<keyword evidence="4 7" id="KW-0378">Hydrolase</keyword>
<keyword evidence="5" id="KW-0326">Glycosidase</keyword>
<dbReference type="PANTHER" id="PTHR30480:SF13">
    <property type="entry name" value="BETA-HEXOSAMINIDASE"/>
    <property type="match status" value="1"/>
</dbReference>
<evidence type="ECO:0000256" key="5">
    <source>
        <dbReference type="ARBA" id="ARBA00023295"/>
    </source>
</evidence>
<accession>A0A9D1K8B0</accession>
<evidence type="ECO:0000256" key="3">
    <source>
        <dbReference type="ARBA" id="ARBA00012663"/>
    </source>
</evidence>
<organism evidence="7 8">
    <name type="scientific">Candidatus Scatomorpha pullistercoris</name>
    <dbReference type="NCBI Taxonomy" id="2840929"/>
    <lineage>
        <taxon>Bacteria</taxon>
        <taxon>Bacillati</taxon>
        <taxon>Bacillota</taxon>
        <taxon>Clostridia</taxon>
        <taxon>Eubacteriales</taxon>
        <taxon>Candidatus Scatomorpha</taxon>
    </lineage>
</organism>
<reference evidence="7" key="2">
    <citation type="journal article" date="2021" name="PeerJ">
        <title>Extensive microbial diversity within the chicken gut microbiome revealed by metagenomics and culture.</title>
        <authorList>
            <person name="Gilroy R."/>
            <person name="Ravi A."/>
            <person name="Getino M."/>
            <person name="Pursley I."/>
            <person name="Horton D.L."/>
            <person name="Alikhan N.F."/>
            <person name="Baker D."/>
            <person name="Gharbi K."/>
            <person name="Hall N."/>
            <person name="Watson M."/>
            <person name="Adriaenssens E.M."/>
            <person name="Foster-Nyarko E."/>
            <person name="Jarju S."/>
            <person name="Secka A."/>
            <person name="Antonio M."/>
            <person name="Oren A."/>
            <person name="Chaudhuri R.R."/>
            <person name="La Ragione R."/>
            <person name="Hildebrand F."/>
            <person name="Pallen M.J."/>
        </authorList>
    </citation>
    <scope>NUCLEOTIDE SEQUENCE</scope>
    <source>
        <strain evidence="7">ChiHecec3B27-6122</strain>
    </source>
</reference>
<protein>
    <recommendedName>
        <fullName evidence="3">beta-N-acetylhexosaminidase</fullName>
        <ecNumber evidence="3">3.2.1.52</ecNumber>
    </recommendedName>
</protein>
<sequence>MDLRGKPFYLSEAEERWVLDTLAGMSEREKTGQLFCVMGGDYALGELCSLVRDEGIGAVLYRPCPKAELEGKFAAIDAAARIPLLHAANLEEGGAGGVSDGTCFANQLAVAAADDEDCAWHFAEVCAAEGLEAGINWTFSPVVDIDMNFRNPITNTRTFGSDPDRVLKNAQVYVDTLTKSGLAACCKHFPGDGVDYRDQHLHPSYNNLTAAEWRKTYGRIYKTLIDRGLVSVMVGHICQPALSMEKNPALAFEDVLPASLSRELLTGVLREELGFNGLITTDATIMGGYCQAMERRRAIPTSIAAGCDMLVFSTDIYEDLGYMREGLENGLLSRERLDEAVTHVLALKAVAQRPKHIHEIRAAEWQADCARKAVTLVKDTQGLVPLRGFESVRLIVLGDRQLADGADIAGTVREKLDLPVELYEPLSDELHGTAKLPPKRLTLAVANLPTASNQTTVRISWSRKHALDDPRFINEEPAAMISVANPYHLQDAPRMRTYINAYTPTRPALEAALDILTGRFTPTGISPVDAFCGLPDARL</sequence>
<dbReference type="Proteomes" id="UP000886876">
    <property type="component" value="Unassembled WGS sequence"/>
</dbReference>
<dbReference type="AlphaFoldDB" id="A0A9D1K8B0"/>
<dbReference type="Gene3D" id="3.40.50.1700">
    <property type="entry name" value="Glycoside hydrolase family 3 C-terminal domain"/>
    <property type="match status" value="1"/>
</dbReference>
<dbReference type="Gene3D" id="3.20.20.300">
    <property type="entry name" value="Glycoside hydrolase, family 3, N-terminal domain"/>
    <property type="match status" value="1"/>
</dbReference>
<dbReference type="InterPro" id="IPR001764">
    <property type="entry name" value="Glyco_hydro_3_N"/>
</dbReference>
<dbReference type="GO" id="GO:0009254">
    <property type="term" value="P:peptidoglycan turnover"/>
    <property type="evidence" value="ECO:0007669"/>
    <property type="project" value="TreeGrafter"/>
</dbReference>
<feature type="domain" description="Glycoside hydrolase family 3 N-terminal" evidence="6">
    <location>
        <begin position="29"/>
        <end position="346"/>
    </location>
</feature>
<dbReference type="EMBL" id="DVJS01000052">
    <property type="protein sequence ID" value="HIS96791.1"/>
    <property type="molecule type" value="Genomic_DNA"/>
</dbReference>
<reference evidence="7" key="1">
    <citation type="submission" date="2020-10" db="EMBL/GenBank/DDBJ databases">
        <authorList>
            <person name="Gilroy R."/>
        </authorList>
    </citation>
    <scope>NUCLEOTIDE SEQUENCE</scope>
    <source>
        <strain evidence="7">ChiHecec3B27-6122</strain>
    </source>
</reference>